<dbReference type="FunFam" id="4.10.1100.10:FF:000001">
    <property type="entry name" value="Squamosa promoter-binding-like protein 14"/>
    <property type="match status" value="1"/>
</dbReference>
<feature type="domain" description="SBP-type" evidence="12">
    <location>
        <begin position="139"/>
        <end position="216"/>
    </location>
</feature>
<dbReference type="InterPro" id="IPR044817">
    <property type="entry name" value="SBP-like"/>
</dbReference>
<comment type="subcellular location">
    <subcellularLocation>
        <location evidence="1">Nucleus</location>
    </subcellularLocation>
</comment>
<keyword evidence="8" id="KW-0539">Nucleus</keyword>
<feature type="compositionally biased region" description="Polar residues" evidence="10">
    <location>
        <begin position="218"/>
        <end position="229"/>
    </location>
</feature>
<keyword evidence="11" id="KW-0812">Transmembrane</keyword>
<evidence type="ECO:0000256" key="9">
    <source>
        <dbReference type="PROSITE-ProRule" id="PRU00470"/>
    </source>
</evidence>
<dbReference type="InterPro" id="IPR004333">
    <property type="entry name" value="SBP_dom"/>
</dbReference>
<evidence type="ECO:0000256" key="4">
    <source>
        <dbReference type="ARBA" id="ARBA00022833"/>
    </source>
</evidence>
<keyword evidence="5" id="KW-0805">Transcription regulation</keyword>
<keyword evidence="11" id="KW-1133">Transmembrane helix</keyword>
<dbReference type="PANTHER" id="PTHR31251:SF86">
    <property type="entry name" value="SQUAMOSA PROMOTER-BINDING-LIKE PROTEIN 1"/>
    <property type="match status" value="1"/>
</dbReference>
<dbReference type="Pfam" id="PF26102">
    <property type="entry name" value="Ig_SPL7"/>
    <property type="match status" value="1"/>
</dbReference>
<evidence type="ECO:0000256" key="11">
    <source>
        <dbReference type="SAM" id="Phobius"/>
    </source>
</evidence>
<dbReference type="SUPFAM" id="SSF48403">
    <property type="entry name" value="Ankyrin repeat"/>
    <property type="match status" value="1"/>
</dbReference>
<reference evidence="13 14" key="1">
    <citation type="journal article" date="2024" name="Plant Biotechnol. J.">
        <title>Dendrobium thyrsiflorum genome and its molecular insights into genes involved in important horticultural traits.</title>
        <authorList>
            <person name="Chen B."/>
            <person name="Wang J.Y."/>
            <person name="Zheng P.J."/>
            <person name="Li K.L."/>
            <person name="Liang Y.M."/>
            <person name="Chen X.F."/>
            <person name="Zhang C."/>
            <person name="Zhao X."/>
            <person name="He X."/>
            <person name="Zhang G.Q."/>
            <person name="Liu Z.J."/>
            <person name="Xu Q."/>
        </authorList>
    </citation>
    <scope>NUCLEOTIDE SEQUENCE [LARGE SCALE GENOMIC DNA]</scope>
    <source>
        <strain evidence="13">GZMU011</strain>
    </source>
</reference>
<evidence type="ECO:0000313" key="14">
    <source>
        <dbReference type="Proteomes" id="UP001552299"/>
    </source>
</evidence>
<comment type="caution">
    <text evidence="13">The sequence shown here is derived from an EMBL/GenBank/DDBJ whole genome shotgun (WGS) entry which is preliminary data.</text>
</comment>
<keyword evidence="14" id="KW-1185">Reference proteome</keyword>
<gene>
    <name evidence="13" type="ORF">M5K25_001511</name>
</gene>
<organism evidence="13 14">
    <name type="scientific">Dendrobium thyrsiflorum</name>
    <name type="common">Pinecone-like raceme dendrobium</name>
    <name type="synonym">Orchid</name>
    <dbReference type="NCBI Taxonomy" id="117978"/>
    <lineage>
        <taxon>Eukaryota</taxon>
        <taxon>Viridiplantae</taxon>
        <taxon>Streptophyta</taxon>
        <taxon>Embryophyta</taxon>
        <taxon>Tracheophyta</taxon>
        <taxon>Spermatophyta</taxon>
        <taxon>Magnoliopsida</taxon>
        <taxon>Liliopsida</taxon>
        <taxon>Asparagales</taxon>
        <taxon>Orchidaceae</taxon>
        <taxon>Epidendroideae</taxon>
        <taxon>Malaxideae</taxon>
        <taxon>Dendrobiinae</taxon>
        <taxon>Dendrobium</taxon>
    </lineage>
</organism>
<dbReference type="Proteomes" id="UP001552299">
    <property type="component" value="Unassembled WGS sequence"/>
</dbReference>
<evidence type="ECO:0000256" key="1">
    <source>
        <dbReference type="ARBA" id="ARBA00004123"/>
    </source>
</evidence>
<proteinExistence type="predicted"/>
<dbReference type="GO" id="GO:0003677">
    <property type="term" value="F:DNA binding"/>
    <property type="evidence" value="ECO:0007669"/>
    <property type="project" value="UniProtKB-KW"/>
</dbReference>
<sequence length="996" mass="111403">MGGDIHQIFTTESSRGQKQKIQEWDLNEWTWDGEGFVAVPVNPRPLDYRNKQPCHDVVVSNNSLTGSDECNYRIIGKGLDEADKRRRILVVGDDKQCDEVGSLTLKLGGQIYPVMEDDLDVGGMKNGKRGLQQASNLNHPKCQVEGCDADLSQCKDYHRRHKVCEVHAKASSAVIGNIIQRFCQQCSRFHLLQEFDEGKRSCRRRLADHNKKRRKNTSDISPSGSSAVDNQSTNHLLISLLRMVANLTSDKSHLSKDSELLWNLLRNIASLASSSDANKSSSLQASHDLQKVGTSARISGQAADVRLSGVVPLTENLKQSCSPAKTKCAPTMATNSYVSVCAASREMNFQHNTLSSLQHMLPGAYNVEGERTKGFDLNATFVDEHDGELGCERLAKQATLMIGSSDCPPWMVKNCHQLCTPQISGNTESTATRSPSSSNGDAQIRTDRIVFKLFGKHPNDFPLALRAQIVDWLSHSPTDMESYIRPGCIILTVYLRLSLSAWDELCQDLGSSLNRLLCLSADNFWRTGWVYARLQHHVALIYNGQVVLNKTLDVERTTSYCKILSVTPIAAPPSSRVTFKVKGSNLVRPTTRLFCAFEGRYLIQEMDKHSVNCSNNESRHEQFQSLSFSCYLSDAIGRGFIEVEDAGLSGGFFPFIVAEEDICTEIRMLESSMDVGPCDEVLEEKLVAVRNLGVNFLHEMGWLLRRSHLRSRSESENHCSEAFSLPRFRWILRFSMDRDWSAIVKKLLDFLFDGIIDLEGISPTKIALSENLLHYAVQRNSKLTVKLLLRYKPCKNSDRAIENLFRPDMAGPSNITPLHVAASSISAESMLDLLTDDPGQFGVKAWKNARDSTGFTPEDYALARGHESYITLMQIKIKKLTEKIDVAVNIPSKLSFTSDATHKPSGKFKSEKLFGLEIDKSKSKLSQPPPFCKLCEQHPMAYRNAVKSTLLYRPMLLSMVGIAAVCVCVALIFKGPPEVLFVYPPFRWELLEYGYM</sequence>
<keyword evidence="6" id="KW-0238">DNA-binding</keyword>
<evidence type="ECO:0000256" key="7">
    <source>
        <dbReference type="ARBA" id="ARBA00023163"/>
    </source>
</evidence>
<keyword evidence="7" id="KW-0804">Transcription</keyword>
<dbReference type="EMBL" id="JANQDX010000002">
    <property type="protein sequence ID" value="KAL0927347.1"/>
    <property type="molecule type" value="Genomic_DNA"/>
</dbReference>
<keyword evidence="3 9" id="KW-0863">Zinc-finger</keyword>
<evidence type="ECO:0000256" key="6">
    <source>
        <dbReference type="ARBA" id="ARBA00023125"/>
    </source>
</evidence>
<feature type="region of interest" description="Disordered" evidence="10">
    <location>
        <begin position="206"/>
        <end position="229"/>
    </location>
</feature>
<dbReference type="InterPro" id="IPR036770">
    <property type="entry name" value="Ankyrin_rpt-contain_sf"/>
</dbReference>
<evidence type="ECO:0000256" key="10">
    <source>
        <dbReference type="SAM" id="MobiDB-lite"/>
    </source>
</evidence>
<dbReference type="Gene3D" id="4.10.1100.10">
    <property type="entry name" value="Transcription factor, SBP-box domain"/>
    <property type="match status" value="1"/>
</dbReference>
<evidence type="ECO:0000256" key="8">
    <source>
        <dbReference type="ARBA" id="ARBA00023242"/>
    </source>
</evidence>
<dbReference type="GO" id="GO:0005634">
    <property type="term" value="C:nucleus"/>
    <property type="evidence" value="ECO:0007669"/>
    <property type="project" value="UniProtKB-SubCell"/>
</dbReference>
<dbReference type="AlphaFoldDB" id="A0ABD0VQI7"/>
<evidence type="ECO:0000256" key="5">
    <source>
        <dbReference type="ARBA" id="ARBA00023015"/>
    </source>
</evidence>
<keyword evidence="2" id="KW-0479">Metal-binding</keyword>
<evidence type="ECO:0000256" key="3">
    <source>
        <dbReference type="ARBA" id="ARBA00022771"/>
    </source>
</evidence>
<dbReference type="SUPFAM" id="SSF103612">
    <property type="entry name" value="SBT domain"/>
    <property type="match status" value="1"/>
</dbReference>
<evidence type="ECO:0000259" key="12">
    <source>
        <dbReference type="PROSITE" id="PS51141"/>
    </source>
</evidence>
<dbReference type="Gene3D" id="1.25.40.20">
    <property type="entry name" value="Ankyrin repeat-containing domain"/>
    <property type="match status" value="1"/>
</dbReference>
<accession>A0ABD0VQI7</accession>
<evidence type="ECO:0000313" key="13">
    <source>
        <dbReference type="EMBL" id="KAL0927347.1"/>
    </source>
</evidence>
<dbReference type="GO" id="GO:0008270">
    <property type="term" value="F:zinc ion binding"/>
    <property type="evidence" value="ECO:0007669"/>
    <property type="project" value="UniProtKB-KW"/>
</dbReference>
<protein>
    <recommendedName>
        <fullName evidence="12">SBP-type domain-containing protein</fullName>
    </recommendedName>
</protein>
<dbReference type="Pfam" id="PF03110">
    <property type="entry name" value="SBP"/>
    <property type="match status" value="1"/>
</dbReference>
<dbReference type="PANTHER" id="PTHR31251">
    <property type="entry name" value="SQUAMOSA PROMOTER-BINDING-LIKE PROTEIN 4"/>
    <property type="match status" value="1"/>
</dbReference>
<evidence type="ECO:0000256" key="2">
    <source>
        <dbReference type="ARBA" id="ARBA00022723"/>
    </source>
</evidence>
<keyword evidence="11" id="KW-0472">Membrane</keyword>
<name>A0ABD0VQI7_DENTH</name>
<feature type="transmembrane region" description="Helical" evidence="11">
    <location>
        <begin position="950"/>
        <end position="973"/>
    </location>
</feature>
<dbReference type="InterPro" id="IPR036893">
    <property type="entry name" value="SBP_sf"/>
</dbReference>
<keyword evidence="4" id="KW-0862">Zinc</keyword>
<dbReference type="PROSITE" id="PS51141">
    <property type="entry name" value="ZF_SBP"/>
    <property type="match status" value="1"/>
</dbReference>